<dbReference type="PROSITE" id="PS00491">
    <property type="entry name" value="PROLINE_PEPTIDASE"/>
    <property type="match status" value="1"/>
</dbReference>
<feature type="domain" description="Peptidase M24" evidence="5">
    <location>
        <begin position="118"/>
        <end position="334"/>
    </location>
</feature>
<dbReference type="InterPro" id="IPR001131">
    <property type="entry name" value="Peptidase_M24B_aminopep-P_CS"/>
</dbReference>
<dbReference type="EMBL" id="BX571661">
    <property type="protein sequence ID" value="CAE10675.1"/>
    <property type="molecule type" value="Genomic_DNA"/>
</dbReference>
<dbReference type="KEGG" id="wsu:WS1644"/>
<organism evidence="7">
    <name type="scientific">Wolinella succinogenes (strain ATCC 29543 / DSM 1740 / CCUG 13145 / JCM 31913 / LMG 7466 / NCTC 11488 / FDC 602W)</name>
    <name type="common">Vibrio succinogenes</name>
    <dbReference type="NCBI Taxonomy" id="273121"/>
    <lineage>
        <taxon>Bacteria</taxon>
        <taxon>Pseudomonadati</taxon>
        <taxon>Campylobacterota</taxon>
        <taxon>Epsilonproteobacteria</taxon>
        <taxon>Campylobacterales</taxon>
        <taxon>Helicobacteraceae</taxon>
        <taxon>Wolinella</taxon>
    </lineage>
</organism>
<name>Q7M8I2_WOLSU</name>
<evidence type="ECO:0000256" key="1">
    <source>
        <dbReference type="ARBA" id="ARBA00022670"/>
    </source>
</evidence>
<keyword evidence="1" id="KW-0645">Protease</keyword>
<dbReference type="STRING" id="273121.WS1644"/>
<dbReference type="PANTHER" id="PTHR46112:SF3">
    <property type="entry name" value="AMINOPEPTIDASE YPDF"/>
    <property type="match status" value="1"/>
</dbReference>
<dbReference type="SUPFAM" id="SSF55920">
    <property type="entry name" value="Creatinase/aminopeptidase"/>
    <property type="match status" value="1"/>
</dbReference>
<keyword evidence="3" id="KW-0378">Hydrolase</keyword>
<dbReference type="RefSeq" id="WP_011139459.1">
    <property type="nucleotide sequence ID" value="NC_005090.1"/>
</dbReference>
<evidence type="ECO:0000313" key="6">
    <source>
        <dbReference type="EMBL" id="CAE10675.1"/>
    </source>
</evidence>
<dbReference type="Gene3D" id="3.40.350.10">
    <property type="entry name" value="Creatinase/prolidase N-terminal domain"/>
    <property type="match status" value="1"/>
</dbReference>
<dbReference type="Gene3D" id="3.90.230.10">
    <property type="entry name" value="Creatinase/methionine aminopeptidase superfamily"/>
    <property type="match status" value="1"/>
</dbReference>
<gene>
    <name evidence="6" type="primary">PEPQ</name>
    <name evidence="6" type="ordered locus">WS1644</name>
</gene>
<dbReference type="Proteomes" id="UP000000422">
    <property type="component" value="Chromosome"/>
</dbReference>
<dbReference type="GO" id="GO:0008235">
    <property type="term" value="F:metalloexopeptidase activity"/>
    <property type="evidence" value="ECO:0007669"/>
    <property type="project" value="UniProtKB-ARBA"/>
</dbReference>
<dbReference type="PANTHER" id="PTHR46112">
    <property type="entry name" value="AMINOPEPTIDASE"/>
    <property type="match status" value="1"/>
</dbReference>
<dbReference type="InterPro" id="IPR050659">
    <property type="entry name" value="Peptidase_M24B"/>
</dbReference>
<dbReference type="PRINTS" id="PR00599">
    <property type="entry name" value="MAPEPTIDASE"/>
</dbReference>
<dbReference type="eggNOG" id="COG0006">
    <property type="taxonomic scope" value="Bacteria"/>
</dbReference>
<dbReference type="AlphaFoldDB" id="Q7M8I2"/>
<dbReference type="GO" id="GO:0006508">
    <property type="term" value="P:proteolysis"/>
    <property type="evidence" value="ECO:0007669"/>
    <property type="project" value="UniProtKB-KW"/>
</dbReference>
<keyword evidence="7" id="KW-1185">Reference proteome</keyword>
<evidence type="ECO:0000256" key="2">
    <source>
        <dbReference type="ARBA" id="ARBA00022723"/>
    </source>
</evidence>
<evidence type="ECO:0000313" key="7">
    <source>
        <dbReference type="Proteomes" id="UP000000422"/>
    </source>
</evidence>
<dbReference type="HOGENOM" id="CLU_017266_4_0_7"/>
<keyword evidence="6" id="KW-0031">Aminopeptidase</keyword>
<proteinExistence type="predicted"/>
<dbReference type="InterPro" id="IPR036005">
    <property type="entry name" value="Creatinase/aminopeptidase-like"/>
</dbReference>
<dbReference type="GO" id="GO:0046872">
    <property type="term" value="F:metal ion binding"/>
    <property type="evidence" value="ECO:0007669"/>
    <property type="project" value="UniProtKB-KW"/>
</dbReference>
<protein>
    <submittedName>
        <fullName evidence="6">PROLINE AMINOPEPTIDASE</fullName>
    </submittedName>
</protein>
<dbReference type="Pfam" id="PF00557">
    <property type="entry name" value="Peptidase_M24"/>
    <property type="match status" value="1"/>
</dbReference>
<accession>Q7M8I2</accession>
<evidence type="ECO:0000256" key="3">
    <source>
        <dbReference type="ARBA" id="ARBA00022801"/>
    </source>
</evidence>
<reference evidence="6 7" key="1">
    <citation type="journal article" date="2003" name="Proc. Natl. Acad. Sci. U.S.A.">
        <title>Complete genome sequence and analysis of Wolinella succinogenes.</title>
        <authorList>
            <person name="Baar C."/>
            <person name="Eppinger M."/>
            <person name="Raddatz G."/>
            <person name="Simon JM."/>
            <person name="Lanz C."/>
            <person name="Klimmek O."/>
            <person name="Nandakumar R."/>
            <person name="Gross R."/>
            <person name="Rosinus A."/>
            <person name="Keller H."/>
            <person name="Jagtap P."/>
            <person name="Linke B."/>
            <person name="Meyer F."/>
            <person name="Lederer H."/>
            <person name="Schuster S.C."/>
        </authorList>
    </citation>
    <scope>NUCLEOTIDE SEQUENCE [LARGE SCALE GENOMIC DNA]</scope>
    <source>
        <strain evidence="7">ATCC 29543 / DSM 1740 / CCUG 13145 / JCM 31913 / LMG 7466 / NCTC 11488 / FDC 602W</strain>
    </source>
</reference>
<evidence type="ECO:0000256" key="4">
    <source>
        <dbReference type="ARBA" id="ARBA00023049"/>
    </source>
</evidence>
<dbReference type="InterPro" id="IPR000994">
    <property type="entry name" value="Pept_M24"/>
</dbReference>
<keyword evidence="4" id="KW-0482">Metalloprotease</keyword>
<dbReference type="GO" id="GO:0004177">
    <property type="term" value="F:aminopeptidase activity"/>
    <property type="evidence" value="ECO:0007669"/>
    <property type="project" value="UniProtKB-KW"/>
</dbReference>
<dbReference type="InterPro" id="IPR029149">
    <property type="entry name" value="Creatin/AminoP/Spt16_N"/>
</dbReference>
<keyword evidence="2" id="KW-0479">Metal-binding</keyword>
<dbReference type="InterPro" id="IPR001714">
    <property type="entry name" value="Pept_M24_MAP"/>
</dbReference>
<sequence length="340" mass="38887">MEFYLTRDENALYHECGYSCDNAILLRLGEERYFFTDGRYSLEAKGVIQNAEVIESSDLVKSARAMLKRLSPRRMIYNPLELSVGFFNDLSRGLKTRFTPVPHFHQKRRIIKTPYEVELIAQSQRLNVKAYERFARYLSEKGEGKTESRLHFEARRFLEKKGKYELSFNPIVGINGNAAKPHALPTSDRLKEGDLILFDAGVKFERYCSDRTRTACVGEAMSFDKTQHFKDSTLQKIYDTVLKAQEHAIKHARVGMKAKEIDALARGVIEEAGYGSYFVHSTGHGIGLDIHELPIISKRSETVIEEGMVFSVEPGIYIPHHYGVRIEDLVVMREGKARVL</sequence>
<evidence type="ECO:0000259" key="5">
    <source>
        <dbReference type="Pfam" id="PF00557"/>
    </source>
</evidence>
<dbReference type="CDD" id="cd01092">
    <property type="entry name" value="APP-like"/>
    <property type="match status" value="1"/>
</dbReference>